<keyword evidence="1" id="KW-0472">Membrane</keyword>
<evidence type="ECO:0000313" key="2">
    <source>
        <dbReference type="EMBL" id="SDM50642.1"/>
    </source>
</evidence>
<gene>
    <name evidence="2" type="ORF">SAMN05192554_103105</name>
</gene>
<dbReference type="AlphaFoldDB" id="A0A1G9TSJ7"/>
<evidence type="ECO:0000256" key="1">
    <source>
        <dbReference type="SAM" id="Phobius"/>
    </source>
</evidence>
<feature type="transmembrane region" description="Helical" evidence="1">
    <location>
        <begin position="20"/>
        <end position="41"/>
    </location>
</feature>
<sequence length="447" mass="46934">MGGAYTMTNERQHLSRRTVLAGLGTVGVAAAGAGLGTTALFNDREGFIGNSLAAGSLDLLLDYKATYDGPNGVEVLGQQPTPAEEQAWEDQFGGEIDYCSEDGQALLINGTDIPVFGLDDVKPGDSGEVTVSLHICDNPAWVTMSGSMYDNLENGQTEPELADEGEDTDGVGELADHIEVTMWYDPNCNNVLDDGEVVLFEGSMTDAFAALEAGIGLDGDASTPEFDPVPGASTYCIGFYWELPVDVGNEVQTDSVSFDLVFDAEQSRHNPAVTTSQGEGFEPFQQSSFARARYGGTNTWELAVGTAPGNADEADYTWTSGATVPFAYEYDGVGSATFTVDSVTVADSIPAPAGRFAFVGKADEATVTVENLALSVDGDPISLVGPGTMTASNDDDGTERDIQHLVVNTSAAQVTQPFTVTGDLTGTVQGDYDTSAEEGIALDLVFE</sequence>
<protein>
    <recommendedName>
        <fullName evidence="4">SipW-cognate class signal peptide</fullName>
    </recommendedName>
</protein>
<dbReference type="EMBL" id="FNIA01000003">
    <property type="protein sequence ID" value="SDM50642.1"/>
    <property type="molecule type" value="Genomic_DNA"/>
</dbReference>
<name>A0A1G9TSJ7_9EURY</name>
<keyword evidence="1" id="KW-1133">Transmembrane helix</keyword>
<evidence type="ECO:0008006" key="4">
    <source>
        <dbReference type="Google" id="ProtNLM"/>
    </source>
</evidence>
<accession>A0A1G9TSJ7</accession>
<reference evidence="2 3" key="1">
    <citation type="submission" date="2016-10" db="EMBL/GenBank/DDBJ databases">
        <authorList>
            <person name="de Groot N.N."/>
        </authorList>
    </citation>
    <scope>NUCLEOTIDE SEQUENCE [LARGE SCALE GENOMIC DNA]</scope>
    <source>
        <strain evidence="3">EB21,IBRC-M 10013,KCTC 4048</strain>
    </source>
</reference>
<keyword evidence="3" id="KW-1185">Reference proteome</keyword>
<organism evidence="2 3">
    <name type="scientific">Haloarchaeobius iranensis</name>
    <dbReference type="NCBI Taxonomy" id="996166"/>
    <lineage>
        <taxon>Archaea</taxon>
        <taxon>Methanobacteriati</taxon>
        <taxon>Methanobacteriota</taxon>
        <taxon>Stenosarchaea group</taxon>
        <taxon>Halobacteria</taxon>
        <taxon>Halobacteriales</taxon>
        <taxon>Halorubellaceae</taxon>
        <taxon>Haloarchaeobius</taxon>
    </lineage>
</organism>
<evidence type="ECO:0000313" key="3">
    <source>
        <dbReference type="Proteomes" id="UP000199370"/>
    </source>
</evidence>
<keyword evidence="1" id="KW-0812">Transmembrane</keyword>
<proteinExistence type="predicted"/>
<dbReference type="InterPro" id="IPR049671">
    <property type="entry name" value="Choice_anch_W"/>
</dbReference>
<dbReference type="NCBIfam" id="NF041928">
    <property type="entry name" value="choice_anch_W"/>
    <property type="match status" value="1"/>
</dbReference>
<dbReference type="Proteomes" id="UP000199370">
    <property type="component" value="Unassembled WGS sequence"/>
</dbReference>